<dbReference type="RefSeq" id="WP_141357621.1">
    <property type="nucleotide sequence ID" value="NZ_BAAAWM010000001.1"/>
</dbReference>
<comment type="caution">
    <text evidence="2">The sequence shown here is derived from an EMBL/GenBank/DDBJ whole genome shotgun (WGS) entry which is preliminary data.</text>
</comment>
<feature type="signal peptide" evidence="1">
    <location>
        <begin position="1"/>
        <end position="23"/>
    </location>
</feature>
<evidence type="ECO:0008006" key="4">
    <source>
        <dbReference type="Google" id="ProtNLM"/>
    </source>
</evidence>
<organism evidence="2 3">
    <name type="scientific">Glutamicibacter nicotianae</name>
    <name type="common">Arthrobacter nicotianae</name>
    <dbReference type="NCBI Taxonomy" id="37929"/>
    <lineage>
        <taxon>Bacteria</taxon>
        <taxon>Bacillati</taxon>
        <taxon>Actinomycetota</taxon>
        <taxon>Actinomycetes</taxon>
        <taxon>Micrococcales</taxon>
        <taxon>Micrococcaceae</taxon>
        <taxon>Glutamicibacter</taxon>
    </lineage>
</organism>
<dbReference type="Proteomes" id="UP000316242">
    <property type="component" value="Unassembled WGS sequence"/>
</dbReference>
<name>A0ABQ0RMI9_GLUNI</name>
<proteinExistence type="predicted"/>
<keyword evidence="1" id="KW-0732">Signal</keyword>
<keyword evidence="3" id="KW-1185">Reference proteome</keyword>
<dbReference type="EMBL" id="BJNE01000007">
    <property type="protein sequence ID" value="GEC12701.1"/>
    <property type="molecule type" value="Genomic_DNA"/>
</dbReference>
<protein>
    <recommendedName>
        <fullName evidence="4">Secreted protein</fullName>
    </recommendedName>
</protein>
<gene>
    <name evidence="2" type="ORF">ANI01nite_19040</name>
</gene>
<dbReference type="PROSITE" id="PS51257">
    <property type="entry name" value="PROKAR_LIPOPROTEIN"/>
    <property type="match status" value="1"/>
</dbReference>
<evidence type="ECO:0000313" key="3">
    <source>
        <dbReference type="Proteomes" id="UP000316242"/>
    </source>
</evidence>
<reference evidence="2 3" key="1">
    <citation type="submission" date="2019-06" db="EMBL/GenBank/DDBJ databases">
        <title>Whole genome shotgun sequence of Glutamicibacter nicotianae NBRC 14234.</title>
        <authorList>
            <person name="Hosoyama A."/>
            <person name="Uohara A."/>
            <person name="Ohji S."/>
            <person name="Ichikawa N."/>
        </authorList>
    </citation>
    <scope>NUCLEOTIDE SEQUENCE [LARGE SCALE GENOMIC DNA]</scope>
    <source>
        <strain evidence="2 3">NBRC 14234</strain>
    </source>
</reference>
<accession>A0ABQ0RMI9</accession>
<evidence type="ECO:0000313" key="2">
    <source>
        <dbReference type="EMBL" id="GEC12701.1"/>
    </source>
</evidence>
<evidence type="ECO:0000256" key="1">
    <source>
        <dbReference type="SAM" id="SignalP"/>
    </source>
</evidence>
<sequence>MKKNLTPLAVAALVLAGCAPAQADAGRVASTAAVEHHAVGNSSNSIDEVREALEQDSMRAQVHTNLDSLLSSSEAYETPFEFERDLFVCEHLHPVPADHEADHPESNPLATCVRHTFEAHQIGRS</sequence>
<feature type="chain" id="PRO_5045715092" description="Secreted protein" evidence="1">
    <location>
        <begin position="24"/>
        <end position="125"/>
    </location>
</feature>